<feature type="region of interest" description="Disordered" evidence="1">
    <location>
        <begin position="149"/>
        <end position="168"/>
    </location>
</feature>
<keyword evidence="3" id="KW-1185">Reference proteome</keyword>
<dbReference type="Proteomes" id="UP000276991">
    <property type="component" value="Unassembled WGS sequence"/>
</dbReference>
<reference evidence="2 3" key="1">
    <citation type="submission" date="2018-08" db="EMBL/GenBank/DDBJ databases">
        <authorList>
            <person name="Laetsch R D."/>
            <person name="Stevens L."/>
            <person name="Kumar S."/>
            <person name="Blaxter L. M."/>
        </authorList>
    </citation>
    <scope>NUCLEOTIDE SEQUENCE [LARGE SCALE GENOMIC DNA]</scope>
</reference>
<name>A0A498SKI7_ACAVI</name>
<evidence type="ECO:0000313" key="3">
    <source>
        <dbReference type="Proteomes" id="UP000276991"/>
    </source>
</evidence>
<dbReference type="EMBL" id="UPTC01001696">
    <property type="protein sequence ID" value="VBB32400.1"/>
    <property type="molecule type" value="Genomic_DNA"/>
</dbReference>
<dbReference type="STRING" id="6277.A0A498SKI7"/>
<feature type="compositionally biased region" description="Basic and acidic residues" evidence="1">
    <location>
        <begin position="159"/>
        <end position="168"/>
    </location>
</feature>
<accession>A0A498SKI7</accession>
<proteinExistence type="predicted"/>
<evidence type="ECO:0000256" key="1">
    <source>
        <dbReference type="SAM" id="MobiDB-lite"/>
    </source>
</evidence>
<organism evidence="2 3">
    <name type="scientific">Acanthocheilonema viteae</name>
    <name type="common">Filarial nematode worm</name>
    <name type="synonym">Dipetalonema viteae</name>
    <dbReference type="NCBI Taxonomy" id="6277"/>
    <lineage>
        <taxon>Eukaryota</taxon>
        <taxon>Metazoa</taxon>
        <taxon>Ecdysozoa</taxon>
        <taxon>Nematoda</taxon>
        <taxon>Chromadorea</taxon>
        <taxon>Rhabditida</taxon>
        <taxon>Spirurina</taxon>
        <taxon>Spiruromorpha</taxon>
        <taxon>Filarioidea</taxon>
        <taxon>Onchocercidae</taxon>
        <taxon>Acanthocheilonema</taxon>
    </lineage>
</organism>
<dbReference type="GO" id="GO:0006364">
    <property type="term" value="P:rRNA processing"/>
    <property type="evidence" value="ECO:0007669"/>
    <property type="project" value="InterPro"/>
</dbReference>
<dbReference type="Pfam" id="PF07890">
    <property type="entry name" value="Rrp15p"/>
    <property type="match status" value="1"/>
</dbReference>
<dbReference type="AlphaFoldDB" id="A0A498SKI7"/>
<gene>
    <name evidence="2" type="ORF">NAV_LOCUS7191</name>
</gene>
<feature type="region of interest" description="Disordered" evidence="1">
    <location>
        <begin position="15"/>
        <end position="58"/>
    </location>
</feature>
<dbReference type="OrthoDB" id="20949at2759"/>
<feature type="compositionally biased region" description="Basic and acidic residues" evidence="1">
    <location>
        <begin position="36"/>
        <end position="50"/>
    </location>
</feature>
<sequence>MDQLDVKEVCSISGETFSSSSEDDDGSKKLKRTKRELRAEHAAKYERDRMSMVMPDPVRDRERERNFVHLATKKMLDYRGVVQLFNAVAERQKELSDVSAANMTSKKRRLRGISAESFRRKLAESRIVKDGVDDTKDWLSDDQVAIKSETEDDLNTSEIKTEVESNSE</sequence>
<dbReference type="InterPro" id="IPR012459">
    <property type="entry name" value="Rrp15"/>
</dbReference>
<evidence type="ECO:0000313" key="2">
    <source>
        <dbReference type="EMBL" id="VBB32400.1"/>
    </source>
</evidence>
<protein>
    <submittedName>
        <fullName evidence="2">Uncharacterized protein</fullName>
    </submittedName>
</protein>